<sequence>MSLEAFFEQYRQSYSQLDADAVMSRFTVPFTAIHQGDLACWTDAFSLRATTSALLEWYRAQGFAEASLQLESVLPLGEDAACAAVAWTVARRGQPPWRYRTGYHLKKVNGEWKIYGLVQYDTAPEQQAMAPPSQPPQAVTG</sequence>
<name>A0A344UCZ1_9NEIS</name>
<reference evidence="1 2" key="1">
    <citation type="submission" date="2018-05" db="EMBL/GenBank/DDBJ databases">
        <title>Genome sequencing, assembly and analysis of the novel insecticidal bacterium, Chromobacterium phragmitis.</title>
        <authorList>
            <person name="Sparks M.E."/>
            <person name="Blackburn M.B."/>
            <person name="Gundersen-Rindal D.E."/>
        </authorList>
    </citation>
    <scope>NUCLEOTIDE SEQUENCE [LARGE SCALE GENOMIC DNA]</scope>
    <source>
        <strain evidence="1">IIBBL 274-1</strain>
    </source>
</reference>
<organism evidence="1 2">
    <name type="scientific">Chromobacterium phragmitis</name>
    <dbReference type="NCBI Taxonomy" id="2202141"/>
    <lineage>
        <taxon>Bacteria</taxon>
        <taxon>Pseudomonadati</taxon>
        <taxon>Pseudomonadota</taxon>
        <taxon>Betaproteobacteria</taxon>
        <taxon>Neisseriales</taxon>
        <taxon>Chromobacteriaceae</taxon>
        <taxon>Chromobacterium</taxon>
    </lineage>
</organism>
<dbReference type="RefSeq" id="WP_114072363.1">
    <property type="nucleotide sequence ID" value="NZ_CP029554.1"/>
</dbReference>
<dbReference type="SUPFAM" id="SSF54427">
    <property type="entry name" value="NTF2-like"/>
    <property type="match status" value="1"/>
</dbReference>
<dbReference type="InterPro" id="IPR032710">
    <property type="entry name" value="NTF2-like_dom_sf"/>
</dbReference>
<dbReference type="AlphaFoldDB" id="A0A344UCZ1"/>
<dbReference type="KEGG" id="chrb:DK843_01705"/>
<dbReference type="Gene3D" id="3.10.450.50">
    <property type="match status" value="1"/>
</dbReference>
<evidence type="ECO:0000313" key="1">
    <source>
        <dbReference type="EMBL" id="AXE33139.1"/>
    </source>
</evidence>
<proteinExistence type="predicted"/>
<dbReference type="EMBL" id="CP029554">
    <property type="protein sequence ID" value="AXE33139.1"/>
    <property type="molecule type" value="Genomic_DNA"/>
</dbReference>
<protein>
    <submittedName>
        <fullName evidence="1">Uncharacterized protein</fullName>
    </submittedName>
</protein>
<gene>
    <name evidence="1" type="ORF">DK843_01705</name>
</gene>
<dbReference type="Proteomes" id="UP000252038">
    <property type="component" value="Chromosome"/>
</dbReference>
<evidence type="ECO:0000313" key="2">
    <source>
        <dbReference type="Proteomes" id="UP000252038"/>
    </source>
</evidence>
<accession>A0A344UCZ1</accession>